<feature type="compositionally biased region" description="Low complexity" evidence="3">
    <location>
        <begin position="30"/>
        <end position="41"/>
    </location>
</feature>
<sequence length="575" mass="64532">MASEAPFQLAGHRWDADKKRFFKIGPGQASGTSTGSSSTSSRGKGKQTEQPAARHFASKLRLPAFDLHGTAEGESSSAFAERRVDPVTMRQSAGLMRMGKVASERARVEAVYSQLALFAARRPLSAHATPDTIIGLQSDLDGFTLLVLHERSVVRIFPNHGISLKLFEAGGPDSLLFLWTGSLRVLCGVLLERWWQQTFLPLSEPKPDRPQRRRNDDDDFYDSDDFDDIGDYNIPYWDWPEIADFMEFDAPVFAPGQAYWAFAETIEAPQDAGVTDSDCRIREVSPERLESRLSFALVVGNKVIARDYEFEVGVRRGYAANCADHRFNSDVMAVAFHPSEEALFCGLRSGRVFVWRQFAHILRDDPTQPVEMPIEEDGSVTNIAIVSSYEMLLVRVNGQVQLVDVATGQVVRRYQGHVNSYSFTLGFAVDKELRLFALAGLDRRVRVWSLDSALPLGTSATSLPPIYHHFGDAPTSQPLDNDTLYDESSSEAFTQAHAASNDNPAMQRGSTLSSTVFPNEVGVLHWHPRYPYEARDPHQVEVVRQEQGADYRHPQQRWKDLFVAAGHWLYQFRFP</sequence>
<dbReference type="InterPro" id="IPR001680">
    <property type="entry name" value="WD40_rpt"/>
</dbReference>
<keyword evidence="2" id="KW-0677">Repeat</keyword>
<dbReference type="PANTHER" id="PTHR44472:SF1">
    <property type="entry name" value="DDB1 AND CUL4 ASSOCIATED FACTOR 4"/>
    <property type="match status" value="1"/>
</dbReference>
<evidence type="ECO:0000313" key="5">
    <source>
        <dbReference type="Proteomes" id="UP000008867"/>
    </source>
</evidence>
<feature type="compositionally biased region" description="Basic and acidic residues" evidence="3">
    <location>
        <begin position="205"/>
        <end position="216"/>
    </location>
</feature>
<dbReference type="Gene3D" id="2.130.10.10">
    <property type="entry name" value="YVTN repeat-like/Quinoprotein amine dehydrogenase"/>
    <property type="match status" value="1"/>
</dbReference>
<proteinExistence type="predicted"/>
<evidence type="ECO:0000313" key="4">
    <source>
        <dbReference type="EMBL" id="CBQ71285.1"/>
    </source>
</evidence>
<dbReference type="GO" id="GO:0080008">
    <property type="term" value="C:Cul4-RING E3 ubiquitin ligase complex"/>
    <property type="evidence" value="ECO:0007669"/>
    <property type="project" value="TreeGrafter"/>
</dbReference>
<dbReference type="EMBL" id="FQ311443">
    <property type="protein sequence ID" value="CBQ71285.1"/>
    <property type="molecule type" value="Genomic_DNA"/>
</dbReference>
<keyword evidence="5" id="KW-1185">Reference proteome</keyword>
<evidence type="ECO:0000256" key="3">
    <source>
        <dbReference type="SAM" id="MobiDB-lite"/>
    </source>
</evidence>
<dbReference type="eggNOG" id="KOG2695">
    <property type="taxonomic scope" value="Eukaryota"/>
</dbReference>
<dbReference type="VEuPathDB" id="FungiDB:sr16634"/>
<dbReference type="OrthoDB" id="128867at2759"/>
<reference evidence="4 5" key="1">
    <citation type="journal article" date="2010" name="Science">
        <title>Pathogenicity determinants in smut fungi revealed by genome comparison.</title>
        <authorList>
            <person name="Schirawski J."/>
            <person name="Mannhaupt G."/>
            <person name="Muench K."/>
            <person name="Brefort T."/>
            <person name="Schipper K."/>
            <person name="Doehlemann G."/>
            <person name="Di Stasio M."/>
            <person name="Roessel N."/>
            <person name="Mendoza-Mendoza A."/>
            <person name="Pester D."/>
            <person name="Mueller O."/>
            <person name="Winterberg B."/>
            <person name="Meyer E."/>
            <person name="Ghareeb H."/>
            <person name="Wollenberg T."/>
            <person name="Muensterkoetter M."/>
            <person name="Wong P."/>
            <person name="Walter M."/>
            <person name="Stukenbrock E."/>
            <person name="Gueldener U."/>
            <person name="Kahmann R."/>
        </authorList>
    </citation>
    <scope>NUCLEOTIDE SEQUENCE [LARGE SCALE GENOMIC DNA]</scope>
    <source>
        <strain evidence="5">SRZ2</strain>
    </source>
</reference>
<feature type="region of interest" description="Disordered" evidence="3">
    <location>
        <begin position="20"/>
        <end position="54"/>
    </location>
</feature>
<dbReference type="InterPro" id="IPR015943">
    <property type="entry name" value="WD40/YVTN_repeat-like_dom_sf"/>
</dbReference>
<dbReference type="AlphaFoldDB" id="E6ZVX8"/>
<feature type="region of interest" description="Disordered" evidence="3">
    <location>
        <begin position="205"/>
        <end position="224"/>
    </location>
</feature>
<dbReference type="HOGENOM" id="CLU_543997_0_0_1"/>
<dbReference type="InterPro" id="IPR052254">
    <property type="entry name" value="CUL4-DDB1_E3_ligase_receptor"/>
</dbReference>
<dbReference type="SUPFAM" id="SSF50978">
    <property type="entry name" value="WD40 repeat-like"/>
    <property type="match status" value="1"/>
</dbReference>
<evidence type="ECO:0000256" key="1">
    <source>
        <dbReference type="ARBA" id="ARBA00022574"/>
    </source>
</evidence>
<accession>E6ZVX8</accession>
<protein>
    <submittedName>
        <fullName evidence="4">Uncharacterized protein</fullName>
    </submittedName>
</protein>
<gene>
    <name evidence="4" type="ORF">sr16634</name>
</gene>
<dbReference type="InterPro" id="IPR036322">
    <property type="entry name" value="WD40_repeat_dom_sf"/>
</dbReference>
<keyword evidence="1" id="KW-0853">WD repeat</keyword>
<organism evidence="4 5">
    <name type="scientific">Sporisorium reilianum (strain SRZ2)</name>
    <name type="common">Maize head smut fungus</name>
    <dbReference type="NCBI Taxonomy" id="999809"/>
    <lineage>
        <taxon>Eukaryota</taxon>
        <taxon>Fungi</taxon>
        <taxon>Dikarya</taxon>
        <taxon>Basidiomycota</taxon>
        <taxon>Ustilaginomycotina</taxon>
        <taxon>Ustilaginomycetes</taxon>
        <taxon>Ustilaginales</taxon>
        <taxon>Ustilaginaceae</taxon>
        <taxon>Sporisorium</taxon>
    </lineage>
</organism>
<name>E6ZVX8_SPORE</name>
<dbReference type="SMART" id="SM00320">
    <property type="entry name" value="WD40"/>
    <property type="match status" value="2"/>
</dbReference>
<dbReference type="Proteomes" id="UP000008867">
    <property type="component" value="Chromosome 21"/>
</dbReference>
<dbReference type="PANTHER" id="PTHR44472">
    <property type="entry name" value="DDB1- AND CUL4-ASSOCIATED FACTOR 4-RELATED"/>
    <property type="match status" value="1"/>
</dbReference>
<evidence type="ECO:0000256" key="2">
    <source>
        <dbReference type="ARBA" id="ARBA00022737"/>
    </source>
</evidence>